<gene>
    <name evidence="8" type="ORF">CDV31_016645</name>
</gene>
<organism evidence="8 9">
    <name type="scientific">Fusarium ambrosium</name>
    <dbReference type="NCBI Taxonomy" id="131363"/>
    <lineage>
        <taxon>Eukaryota</taxon>
        <taxon>Fungi</taxon>
        <taxon>Dikarya</taxon>
        <taxon>Ascomycota</taxon>
        <taxon>Pezizomycotina</taxon>
        <taxon>Sordariomycetes</taxon>
        <taxon>Hypocreomycetidae</taxon>
        <taxon>Hypocreales</taxon>
        <taxon>Nectriaceae</taxon>
        <taxon>Fusarium</taxon>
        <taxon>Fusarium solani species complex</taxon>
    </lineage>
</organism>
<dbReference type="InterPro" id="IPR003439">
    <property type="entry name" value="ABC_transporter-like_ATP-bd"/>
</dbReference>
<evidence type="ECO:0000313" key="9">
    <source>
        <dbReference type="Proteomes" id="UP000288429"/>
    </source>
</evidence>
<dbReference type="Pfam" id="PF00005">
    <property type="entry name" value="ABC_tran"/>
    <property type="match status" value="1"/>
</dbReference>
<dbReference type="Gene3D" id="1.20.1560.10">
    <property type="entry name" value="ABC transporter type 1, transmembrane domain"/>
    <property type="match status" value="1"/>
</dbReference>
<keyword evidence="9" id="KW-1185">Reference proteome</keyword>
<feature type="transmembrane region" description="Helical" evidence="6">
    <location>
        <begin position="710"/>
        <end position="732"/>
    </location>
</feature>
<dbReference type="Proteomes" id="UP000288429">
    <property type="component" value="Unassembled WGS sequence"/>
</dbReference>
<feature type="transmembrane region" description="Helical" evidence="6">
    <location>
        <begin position="297"/>
        <end position="316"/>
    </location>
</feature>
<name>A0A428S4U9_9HYPO</name>
<feature type="transmembrane region" description="Helical" evidence="6">
    <location>
        <begin position="234"/>
        <end position="253"/>
    </location>
</feature>
<dbReference type="GO" id="GO:0016887">
    <property type="term" value="F:ATP hydrolysis activity"/>
    <property type="evidence" value="ECO:0007669"/>
    <property type="project" value="InterPro"/>
</dbReference>
<dbReference type="InterPro" id="IPR011527">
    <property type="entry name" value="ABC1_TM_dom"/>
</dbReference>
<dbReference type="GO" id="GO:0016020">
    <property type="term" value="C:membrane"/>
    <property type="evidence" value="ECO:0007669"/>
    <property type="project" value="UniProtKB-SubCell"/>
</dbReference>
<feature type="non-terminal residue" evidence="8">
    <location>
        <position position="1"/>
    </location>
</feature>
<feature type="region of interest" description="Disordered" evidence="5">
    <location>
        <begin position="1"/>
        <end position="48"/>
    </location>
</feature>
<evidence type="ECO:0000256" key="5">
    <source>
        <dbReference type="SAM" id="MobiDB-lite"/>
    </source>
</evidence>
<evidence type="ECO:0000313" key="8">
    <source>
        <dbReference type="EMBL" id="RSL84870.1"/>
    </source>
</evidence>
<dbReference type="AlphaFoldDB" id="A0A428S4U9"/>
<sequence>VPTQETSDEITWDAINTPASTTRDSHDPIVSGSLPQTAPPSSHAPLNGSSSQRVLELISLHQITLDHRDHPIDPTRYITELEAFGEEHFARRLVVKIEDFFELSQRYELALEERIQDVKQRCDFLECPRYERPNIYPLDTRDWICEVEQYETTKINYPAWPGEYVQSYALVYLSQSFGRLHYTPPTDLCPDAIPSAAILLISLHEERREQLPRSPWTLLPATDAMWDLRAVLEGLQTALGAVSFLCLVVMTKFKQAEARRRKRRPFIAVLGIILLVLFADIYILFDSTGWMPGSLPLTAALLYMLAVILQIDHLCPSTDKEKNTEPTWCAYFGSWAAMFVFDMVAIVKLALTSRSWPPDLVCAGVRCCFELVLLVLSVRPYIKPPGDWRKWFRNERIRIPDDDDEFPDDDERIQLPEDDQNGTMGTGDSNNQEGGSSGSTEQIKLRQSVSDQINAAGGFWPWLKKFRIFLQWIWPSDAPLTKLRIFASLGLLLANTVLGLYFPRLFGAFVEGLARSYADKEFSQVFQPLWRYLVANVASTTIQRLFNLLQNEVGIDRQRLASESIYQHLMGHDASFHLQINPTDTNTAFDDGIKACSTFDFLLLEVLPQIITVIGAEIIILSFFGLQVGLVQGTIVAIDTIFILRKMRVQMPMHDSRTAARQETKRRREGGLKAWLTALFCGQVDREIDDYITLLAKEIWIELKSLYSSFIFSFGSDIVITAGTFLAIGLAIKHGIQTGGTFGPVVMFVNYWWLVQGPLKSFMEIPKHLSEELYTADRLRRLLEIKPKMQYGSAVLQSTEGGVRLNNISFSYTDASGKVKRVFKSLTLSIRPGETVAFVGPSGVGKSTIFSLITRLYDPVEGTVEIDGQDIRTL</sequence>
<feature type="compositionally biased region" description="Polar residues" evidence="5">
    <location>
        <begin position="421"/>
        <end position="441"/>
    </location>
</feature>
<dbReference type="PANTHER" id="PTHR24221:SF503">
    <property type="entry name" value="MITOCHONDRIAL POTASSIUM CHANNEL ATP-BINDING SUBUNIT"/>
    <property type="match status" value="1"/>
</dbReference>
<evidence type="ECO:0000256" key="3">
    <source>
        <dbReference type="ARBA" id="ARBA00022989"/>
    </source>
</evidence>
<dbReference type="EMBL" id="NIZV01000587">
    <property type="protein sequence ID" value="RSL84870.1"/>
    <property type="molecule type" value="Genomic_DNA"/>
</dbReference>
<feature type="region of interest" description="Disordered" evidence="5">
    <location>
        <begin position="402"/>
        <end position="441"/>
    </location>
</feature>
<feature type="transmembrane region" description="Helical" evidence="6">
    <location>
        <begin position="483"/>
        <end position="502"/>
    </location>
</feature>
<dbReference type="InterPro" id="IPR039421">
    <property type="entry name" value="Type_1_exporter"/>
</dbReference>
<dbReference type="GO" id="GO:0005524">
    <property type="term" value="F:ATP binding"/>
    <property type="evidence" value="ECO:0007669"/>
    <property type="project" value="InterPro"/>
</dbReference>
<evidence type="ECO:0000256" key="4">
    <source>
        <dbReference type="ARBA" id="ARBA00023136"/>
    </source>
</evidence>
<accession>A0A428S4U9</accession>
<feature type="transmembrane region" description="Helical" evidence="6">
    <location>
        <begin position="618"/>
        <end position="644"/>
    </location>
</feature>
<feature type="transmembrane region" description="Helical" evidence="6">
    <location>
        <begin position="328"/>
        <end position="351"/>
    </location>
</feature>
<comment type="caution">
    <text evidence="8">The sequence shown here is derived from an EMBL/GenBank/DDBJ whole genome shotgun (WGS) entry which is preliminary data.</text>
</comment>
<feature type="transmembrane region" description="Helical" evidence="6">
    <location>
        <begin position="738"/>
        <end position="755"/>
    </location>
</feature>
<proteinExistence type="predicted"/>
<keyword evidence="3 6" id="KW-1133">Transmembrane helix</keyword>
<feature type="compositionally biased region" description="Acidic residues" evidence="5">
    <location>
        <begin position="402"/>
        <end position="420"/>
    </location>
</feature>
<dbReference type="Gene3D" id="3.40.50.300">
    <property type="entry name" value="P-loop containing nucleotide triphosphate hydrolases"/>
    <property type="match status" value="1"/>
</dbReference>
<evidence type="ECO:0000256" key="2">
    <source>
        <dbReference type="ARBA" id="ARBA00022692"/>
    </source>
</evidence>
<evidence type="ECO:0000256" key="6">
    <source>
        <dbReference type="SAM" id="Phobius"/>
    </source>
</evidence>
<feature type="transmembrane region" description="Helical" evidence="6">
    <location>
        <begin position="265"/>
        <end position="285"/>
    </location>
</feature>
<keyword evidence="4 6" id="KW-0472">Membrane</keyword>
<keyword evidence="2 6" id="KW-0812">Transmembrane</keyword>
<protein>
    <recommendedName>
        <fullName evidence="7">ABC transmembrane type-1 domain-containing protein</fullName>
    </recommendedName>
</protein>
<evidence type="ECO:0000256" key="1">
    <source>
        <dbReference type="ARBA" id="ARBA00004141"/>
    </source>
</evidence>
<dbReference type="GO" id="GO:0140359">
    <property type="term" value="F:ABC-type transporter activity"/>
    <property type="evidence" value="ECO:0007669"/>
    <property type="project" value="InterPro"/>
</dbReference>
<dbReference type="PANTHER" id="PTHR24221">
    <property type="entry name" value="ATP-BINDING CASSETTE SUB-FAMILY B"/>
    <property type="match status" value="1"/>
</dbReference>
<feature type="compositionally biased region" description="Acidic residues" evidence="5">
    <location>
        <begin position="1"/>
        <end position="11"/>
    </location>
</feature>
<comment type="subcellular location">
    <subcellularLocation>
        <location evidence="1">Membrane</location>
        <topology evidence="1">Multi-pass membrane protein</topology>
    </subcellularLocation>
</comment>
<dbReference type="InterPro" id="IPR027417">
    <property type="entry name" value="P-loop_NTPase"/>
</dbReference>
<feature type="domain" description="ABC transmembrane type-1" evidence="7">
    <location>
        <begin position="486"/>
        <end position="763"/>
    </location>
</feature>
<dbReference type="SUPFAM" id="SSF52540">
    <property type="entry name" value="P-loop containing nucleoside triphosphate hydrolases"/>
    <property type="match status" value="1"/>
</dbReference>
<reference evidence="8 9" key="1">
    <citation type="submission" date="2017-06" db="EMBL/GenBank/DDBJ databases">
        <title>Cmopartive genomic analysis of Ambrosia Fusariam Clade fungi.</title>
        <authorList>
            <person name="Stajich J.E."/>
            <person name="Carrillo J."/>
            <person name="Kijimoto T."/>
            <person name="Eskalen A."/>
            <person name="O'Donnell K."/>
            <person name="Kasson M."/>
        </authorList>
    </citation>
    <scope>NUCLEOTIDE SEQUENCE [LARGE SCALE GENOMIC DNA]</scope>
    <source>
        <strain evidence="8 9">NRRL 20438</strain>
    </source>
</reference>
<evidence type="ECO:0000259" key="7">
    <source>
        <dbReference type="PROSITE" id="PS50929"/>
    </source>
</evidence>
<dbReference type="PROSITE" id="PS50929">
    <property type="entry name" value="ABC_TM1F"/>
    <property type="match status" value="1"/>
</dbReference>
<dbReference type="InterPro" id="IPR036640">
    <property type="entry name" value="ABC1_TM_sf"/>
</dbReference>
<dbReference type="SUPFAM" id="SSF90123">
    <property type="entry name" value="ABC transporter transmembrane region"/>
    <property type="match status" value="1"/>
</dbReference>